<keyword evidence="5" id="KW-1185">Reference proteome</keyword>
<evidence type="ECO:0000313" key="5">
    <source>
        <dbReference type="Proteomes" id="UP001163823"/>
    </source>
</evidence>
<organism evidence="4 5">
    <name type="scientific">Quillaja saponaria</name>
    <name type="common">Soap bark tree</name>
    <dbReference type="NCBI Taxonomy" id="32244"/>
    <lineage>
        <taxon>Eukaryota</taxon>
        <taxon>Viridiplantae</taxon>
        <taxon>Streptophyta</taxon>
        <taxon>Embryophyta</taxon>
        <taxon>Tracheophyta</taxon>
        <taxon>Spermatophyta</taxon>
        <taxon>Magnoliopsida</taxon>
        <taxon>eudicotyledons</taxon>
        <taxon>Gunneridae</taxon>
        <taxon>Pentapetalae</taxon>
        <taxon>rosids</taxon>
        <taxon>fabids</taxon>
        <taxon>Fabales</taxon>
        <taxon>Quillajaceae</taxon>
        <taxon>Quillaja</taxon>
    </lineage>
</organism>
<dbReference type="PANTHER" id="PTHR47593:SF9">
    <property type="entry name" value="C2H2-TYPE DOMAIN-CONTAINING PROTEIN"/>
    <property type="match status" value="1"/>
</dbReference>
<dbReference type="InterPro" id="IPR036236">
    <property type="entry name" value="Znf_C2H2_sf"/>
</dbReference>
<dbReference type="EMBL" id="JARAOO010000010">
    <property type="protein sequence ID" value="KAJ7952797.1"/>
    <property type="molecule type" value="Genomic_DNA"/>
</dbReference>
<proteinExistence type="predicted"/>
<feature type="region of interest" description="Disordered" evidence="2">
    <location>
        <begin position="1"/>
        <end position="32"/>
    </location>
</feature>
<evidence type="ECO:0000256" key="2">
    <source>
        <dbReference type="SAM" id="MobiDB-lite"/>
    </source>
</evidence>
<keyword evidence="1" id="KW-0862">Zinc</keyword>
<feature type="domain" description="C2H2-type" evidence="3">
    <location>
        <begin position="70"/>
        <end position="97"/>
    </location>
</feature>
<evidence type="ECO:0000256" key="1">
    <source>
        <dbReference type="PROSITE-ProRule" id="PRU00042"/>
    </source>
</evidence>
<gene>
    <name evidence="4" type="ORF">O6P43_024585</name>
</gene>
<sequence>MTFHREEEADDISIHNQDAESKTSENNERGIGFGNGKIGEWLSLGLNGDMAVTAENCDSQSKSPNNNKVFSCNFCMRKFYSSQALGGHQNAHKRERGAAKRYQTHRMMLTKMGFPYTSITSGSLGVQPHSLLSKPGREGSAMVARFSTDANNTGLGMAWTPFMLEEATDLIWTGSFRMDNLPTQPSDVHNIDLNLRL</sequence>
<dbReference type="Proteomes" id="UP001163823">
    <property type="component" value="Chromosome 10"/>
</dbReference>
<dbReference type="PROSITE" id="PS00028">
    <property type="entry name" value="ZINC_FINGER_C2H2_1"/>
    <property type="match status" value="1"/>
</dbReference>
<dbReference type="KEGG" id="qsa:O6P43_024585"/>
<accession>A0AAD7PF49</accession>
<name>A0AAD7PF49_QUISA</name>
<reference evidence="4" key="1">
    <citation type="journal article" date="2023" name="Science">
        <title>Elucidation of the pathway for biosynthesis of saponin adjuvants from the soapbark tree.</title>
        <authorList>
            <person name="Reed J."/>
            <person name="Orme A."/>
            <person name="El-Demerdash A."/>
            <person name="Owen C."/>
            <person name="Martin L.B.B."/>
            <person name="Misra R.C."/>
            <person name="Kikuchi S."/>
            <person name="Rejzek M."/>
            <person name="Martin A.C."/>
            <person name="Harkess A."/>
            <person name="Leebens-Mack J."/>
            <person name="Louveau T."/>
            <person name="Stephenson M.J."/>
            <person name="Osbourn A."/>
        </authorList>
    </citation>
    <scope>NUCLEOTIDE SEQUENCE</scope>
    <source>
        <strain evidence="4">S10</strain>
    </source>
</reference>
<evidence type="ECO:0000259" key="3">
    <source>
        <dbReference type="PROSITE" id="PS50157"/>
    </source>
</evidence>
<dbReference type="AlphaFoldDB" id="A0AAD7PF49"/>
<keyword evidence="1" id="KW-0863">Zinc-finger</keyword>
<dbReference type="SUPFAM" id="SSF57667">
    <property type="entry name" value="beta-beta-alpha zinc fingers"/>
    <property type="match status" value="1"/>
</dbReference>
<evidence type="ECO:0000313" key="4">
    <source>
        <dbReference type="EMBL" id="KAJ7952797.1"/>
    </source>
</evidence>
<feature type="compositionally biased region" description="Basic and acidic residues" evidence="2">
    <location>
        <begin position="17"/>
        <end position="28"/>
    </location>
</feature>
<dbReference type="Gene3D" id="3.30.160.60">
    <property type="entry name" value="Classic Zinc Finger"/>
    <property type="match status" value="1"/>
</dbReference>
<comment type="caution">
    <text evidence="4">The sequence shown here is derived from an EMBL/GenBank/DDBJ whole genome shotgun (WGS) entry which is preliminary data.</text>
</comment>
<keyword evidence="1" id="KW-0479">Metal-binding</keyword>
<dbReference type="InterPro" id="IPR053266">
    <property type="entry name" value="Zinc_finger_protein_7"/>
</dbReference>
<dbReference type="GO" id="GO:0008270">
    <property type="term" value="F:zinc ion binding"/>
    <property type="evidence" value="ECO:0007669"/>
    <property type="project" value="UniProtKB-KW"/>
</dbReference>
<dbReference type="InterPro" id="IPR013087">
    <property type="entry name" value="Znf_C2H2_type"/>
</dbReference>
<dbReference type="PANTHER" id="PTHR47593">
    <property type="entry name" value="ZINC FINGER PROTEIN 4-LIKE"/>
    <property type="match status" value="1"/>
</dbReference>
<dbReference type="PROSITE" id="PS50157">
    <property type="entry name" value="ZINC_FINGER_C2H2_2"/>
    <property type="match status" value="1"/>
</dbReference>
<protein>
    <submittedName>
        <fullName evidence="4">Zinc finger protein</fullName>
    </submittedName>
</protein>